<feature type="transmembrane region" description="Helical" evidence="7">
    <location>
        <begin position="324"/>
        <end position="346"/>
    </location>
</feature>
<accession>A0ABT9GMD3</accession>
<protein>
    <submittedName>
        <fullName evidence="8">Lipopolysaccharide biosynthesis protein</fullName>
    </submittedName>
</protein>
<dbReference type="PANTHER" id="PTHR30250">
    <property type="entry name" value="PST FAMILY PREDICTED COLANIC ACID TRANSPORTER"/>
    <property type="match status" value="1"/>
</dbReference>
<comment type="caution">
    <text evidence="8">The sequence shown here is derived from an EMBL/GenBank/DDBJ whole genome shotgun (WGS) entry which is preliminary data.</text>
</comment>
<proteinExistence type="inferred from homology"/>
<keyword evidence="4 7" id="KW-0812">Transmembrane</keyword>
<evidence type="ECO:0000313" key="9">
    <source>
        <dbReference type="Proteomes" id="UP001236258"/>
    </source>
</evidence>
<feature type="transmembrane region" description="Helical" evidence="7">
    <location>
        <begin position="288"/>
        <end position="312"/>
    </location>
</feature>
<dbReference type="InterPro" id="IPR050833">
    <property type="entry name" value="Poly_Biosynth_Transport"/>
</dbReference>
<sequence length="495" mass="54604">MAEPSLGQKITTGSLWTLLVRWASRLLGIVSVIIIARILLPEDYGLIAKAIMFSTFIQLMTEFGLLTSLVRNKDATVQDYNTVWTLSLIRGWLLGVIIAATAGFWAGFFDEPAIYPVIFAYAAVAVLHGCINVGVVDFQREMRFDREFRFTLTARVVEFLVTVTVAISYQSYWAFPLGSLAGALVKVVLSYWMSRFRPRLSLASFQQVFNFSKWFFVYESLKAVSIKLDTFLLSKLSTTENLGLYTVSKEIAGMPSTEIAMPVARASLPALAKLVDEQLAFRQLYTQILASVLFLAIPAAVGLSLLADHIILLLLGPNWSGAALFLQILAFVGVTRVNVACAVSALSAVGRADLLGRYSFYMLLIKATAMSIGIYLGGAEGLVWGVLLSSLIGMGVIQWIQRGLGLIDFRLLYRQLWRVLSATVVMVVVVLLLRELPLIADIGLVGWLSIPLALIGALSYALSLFFFCMLSRWPDGPEKALFELTLGRYVSKWSG</sequence>
<feature type="transmembrane region" description="Helical" evidence="7">
    <location>
        <begin position="412"/>
        <end position="433"/>
    </location>
</feature>
<keyword evidence="3" id="KW-1003">Cell membrane</keyword>
<comment type="subcellular location">
    <subcellularLocation>
        <location evidence="1">Cell membrane</location>
        <topology evidence="1">Multi-pass membrane protein</topology>
    </subcellularLocation>
</comment>
<evidence type="ECO:0000256" key="4">
    <source>
        <dbReference type="ARBA" id="ARBA00022692"/>
    </source>
</evidence>
<feature type="transmembrane region" description="Helical" evidence="7">
    <location>
        <begin position="445"/>
        <end position="470"/>
    </location>
</feature>
<reference evidence="8 9" key="1">
    <citation type="submission" date="2023-08" db="EMBL/GenBank/DDBJ databases">
        <authorList>
            <person name="Joshi A."/>
            <person name="Thite S."/>
        </authorList>
    </citation>
    <scope>NUCLEOTIDE SEQUENCE [LARGE SCALE GENOMIC DNA]</scope>
    <source>
        <strain evidence="8 9">1E1</strain>
    </source>
</reference>
<gene>
    <name evidence="8" type="ORF">Q3O59_03660</name>
</gene>
<evidence type="ECO:0000256" key="6">
    <source>
        <dbReference type="ARBA" id="ARBA00023136"/>
    </source>
</evidence>
<comment type="similarity">
    <text evidence="2">Belongs to the polysaccharide synthase family.</text>
</comment>
<dbReference type="Pfam" id="PF13440">
    <property type="entry name" value="Polysacc_synt_3"/>
    <property type="match status" value="1"/>
</dbReference>
<feature type="transmembrane region" description="Helical" evidence="7">
    <location>
        <begin position="91"/>
        <end position="108"/>
    </location>
</feature>
<evidence type="ECO:0000256" key="3">
    <source>
        <dbReference type="ARBA" id="ARBA00022475"/>
    </source>
</evidence>
<feature type="transmembrane region" description="Helical" evidence="7">
    <location>
        <begin position="148"/>
        <end position="167"/>
    </location>
</feature>
<feature type="transmembrane region" description="Helical" evidence="7">
    <location>
        <begin position="358"/>
        <end position="376"/>
    </location>
</feature>
<evidence type="ECO:0000313" key="8">
    <source>
        <dbReference type="EMBL" id="MDP4528126.1"/>
    </source>
</evidence>
<feature type="transmembrane region" description="Helical" evidence="7">
    <location>
        <begin position="114"/>
        <end position="136"/>
    </location>
</feature>
<name>A0ABT9GMD3_9GAMM</name>
<feature type="transmembrane region" description="Helical" evidence="7">
    <location>
        <begin position="173"/>
        <end position="192"/>
    </location>
</feature>
<keyword evidence="5 7" id="KW-1133">Transmembrane helix</keyword>
<keyword evidence="9" id="KW-1185">Reference proteome</keyword>
<evidence type="ECO:0000256" key="7">
    <source>
        <dbReference type="SAM" id="Phobius"/>
    </source>
</evidence>
<keyword evidence="6 7" id="KW-0472">Membrane</keyword>
<feature type="transmembrane region" description="Helical" evidence="7">
    <location>
        <begin position="22"/>
        <end position="40"/>
    </location>
</feature>
<dbReference type="RefSeq" id="WP_305944278.1">
    <property type="nucleotide sequence ID" value="NZ_JAUZVY010000001.1"/>
</dbReference>
<feature type="transmembrane region" description="Helical" evidence="7">
    <location>
        <begin position="382"/>
        <end position="400"/>
    </location>
</feature>
<organism evidence="8 9">
    <name type="scientific">Alkalimonas delamerensis</name>
    <dbReference type="NCBI Taxonomy" id="265981"/>
    <lineage>
        <taxon>Bacteria</taxon>
        <taxon>Pseudomonadati</taxon>
        <taxon>Pseudomonadota</taxon>
        <taxon>Gammaproteobacteria</taxon>
        <taxon>Alkalimonas</taxon>
    </lineage>
</organism>
<dbReference type="PANTHER" id="PTHR30250:SF10">
    <property type="entry name" value="LIPOPOLYSACCHARIDE BIOSYNTHESIS PROTEIN WZXC"/>
    <property type="match status" value="1"/>
</dbReference>
<evidence type="ECO:0000256" key="1">
    <source>
        <dbReference type="ARBA" id="ARBA00004651"/>
    </source>
</evidence>
<dbReference type="Proteomes" id="UP001236258">
    <property type="component" value="Unassembled WGS sequence"/>
</dbReference>
<feature type="transmembrane region" description="Helical" evidence="7">
    <location>
        <begin position="46"/>
        <end position="70"/>
    </location>
</feature>
<dbReference type="EMBL" id="JAUZVY010000001">
    <property type="protein sequence ID" value="MDP4528126.1"/>
    <property type="molecule type" value="Genomic_DNA"/>
</dbReference>
<dbReference type="CDD" id="cd13127">
    <property type="entry name" value="MATE_tuaB_like"/>
    <property type="match status" value="1"/>
</dbReference>
<evidence type="ECO:0000256" key="2">
    <source>
        <dbReference type="ARBA" id="ARBA00007430"/>
    </source>
</evidence>
<evidence type="ECO:0000256" key="5">
    <source>
        <dbReference type="ARBA" id="ARBA00022989"/>
    </source>
</evidence>